<protein>
    <submittedName>
        <fullName evidence="2">Transporter substrate-binding domain-containing protein</fullName>
    </submittedName>
</protein>
<dbReference type="SUPFAM" id="SSF53850">
    <property type="entry name" value="Periplasmic binding protein-like II"/>
    <property type="match status" value="1"/>
</dbReference>
<reference evidence="2 3" key="1">
    <citation type="submission" date="2023-10" db="EMBL/GenBank/DDBJ databases">
        <title>Characteristics and mechanism of a salt-tolerant marine origin heterotrophic nitrifying- aerobic denitrifying bacteria Marinobacter xestospongiae HN1.</title>
        <authorList>
            <person name="Qi R."/>
        </authorList>
    </citation>
    <scope>NUCLEOTIDE SEQUENCE [LARGE SCALE GENOMIC DNA]</scope>
    <source>
        <strain evidence="2 3">HN1</strain>
    </source>
</reference>
<dbReference type="Gene3D" id="3.40.190.10">
    <property type="entry name" value="Periplasmic binding protein-like II"/>
    <property type="match status" value="2"/>
</dbReference>
<gene>
    <name evidence="2" type="ORF">RYS15_14905</name>
</gene>
<keyword evidence="3" id="KW-1185">Reference proteome</keyword>
<comment type="caution">
    <text evidence="2">The sequence shown here is derived from an EMBL/GenBank/DDBJ whole genome shotgun (WGS) entry which is preliminary data.</text>
</comment>
<proteinExistence type="inferred from homology"/>
<dbReference type="PANTHER" id="PTHR35936">
    <property type="entry name" value="MEMBRANE-BOUND LYTIC MUREIN TRANSGLYCOSYLASE F"/>
    <property type="match status" value="1"/>
</dbReference>
<accession>A0ABU3W0F9</accession>
<evidence type="ECO:0000256" key="1">
    <source>
        <dbReference type="ARBA" id="ARBA00010333"/>
    </source>
</evidence>
<comment type="similarity">
    <text evidence="1">Belongs to the bacterial solute-binding protein 3 family.</text>
</comment>
<dbReference type="RefSeq" id="WP_316974447.1">
    <property type="nucleotide sequence ID" value="NZ_JAWIIJ010000010.1"/>
</dbReference>
<evidence type="ECO:0000313" key="2">
    <source>
        <dbReference type="EMBL" id="MDV2079976.1"/>
    </source>
</evidence>
<dbReference type="EMBL" id="JAWIIJ010000010">
    <property type="protein sequence ID" value="MDV2079976.1"/>
    <property type="molecule type" value="Genomic_DNA"/>
</dbReference>
<dbReference type="PANTHER" id="PTHR35936:SF19">
    <property type="entry name" value="AMINO-ACID-BINDING PROTEIN YXEM-RELATED"/>
    <property type="match status" value="1"/>
</dbReference>
<evidence type="ECO:0000313" key="3">
    <source>
        <dbReference type="Proteomes" id="UP001269819"/>
    </source>
</evidence>
<organism evidence="2 3">
    <name type="scientific">Marinobacter xestospongiae</name>
    <dbReference type="NCBI Taxonomy" id="994319"/>
    <lineage>
        <taxon>Bacteria</taxon>
        <taxon>Pseudomonadati</taxon>
        <taxon>Pseudomonadota</taxon>
        <taxon>Gammaproteobacteria</taxon>
        <taxon>Pseudomonadales</taxon>
        <taxon>Marinobacteraceae</taxon>
        <taxon>Marinobacter</taxon>
    </lineage>
</organism>
<name>A0ABU3W0F9_9GAMM</name>
<dbReference type="Proteomes" id="UP001269819">
    <property type="component" value="Unassembled WGS sequence"/>
</dbReference>
<sequence length="215" mass="23799">MASADVWPWGYRTESGELAGTLVTFYDRLSGLIGKTFHNVLRPHRRVIRELESGRVDLAVLYESPTTEQAGILVAPVIQVRVLLAGLADSQLKLSLGGGLAGRTVAYIRGTYYGEAFERDDSIRKVAVKDLRQAVEMLLRGRVDALVASDQSFFSTLHELGLGAERFRLSVALQQQDGALYLSRASSRDDLVPELRRAVETMRQNGDLAEIFHLP</sequence>